<protein>
    <submittedName>
        <fullName evidence="3">Histone deacetylase family protein</fullName>
    </submittedName>
</protein>
<name>A0ABY5HE08_9GAMM</name>
<organism evidence="3 4">
    <name type="scientific">Marinobacterium rhizophilum</name>
    <dbReference type="NCBI Taxonomy" id="420402"/>
    <lineage>
        <taxon>Bacteria</taxon>
        <taxon>Pseudomonadati</taxon>
        <taxon>Pseudomonadota</taxon>
        <taxon>Gammaproteobacteria</taxon>
        <taxon>Oceanospirillales</taxon>
        <taxon>Oceanospirillaceae</taxon>
        <taxon>Marinobacterium</taxon>
    </lineage>
</organism>
<evidence type="ECO:0000313" key="3">
    <source>
        <dbReference type="EMBL" id="UTW10199.1"/>
    </source>
</evidence>
<comment type="similarity">
    <text evidence="1">Belongs to the histone deacetylase family.</text>
</comment>
<dbReference type="PRINTS" id="PR01270">
    <property type="entry name" value="HDASUPER"/>
</dbReference>
<reference evidence="3" key="1">
    <citation type="submission" date="2021-04" db="EMBL/GenBank/DDBJ databases">
        <title>Oceanospirillales bacteria with DddD are important DMSP degraders in coastal seawater.</title>
        <authorList>
            <person name="Liu J."/>
        </authorList>
    </citation>
    <scope>NUCLEOTIDE SEQUENCE</scope>
    <source>
        <strain evidence="3">D13-1</strain>
    </source>
</reference>
<gene>
    <name evidence="3" type="ORF">KDW95_12840</name>
</gene>
<dbReference type="RefSeq" id="WP_255852224.1">
    <property type="nucleotide sequence ID" value="NZ_CP073347.1"/>
</dbReference>
<dbReference type="PANTHER" id="PTHR10625:SF10">
    <property type="entry name" value="HISTONE DEACETYLASE HDAC1"/>
    <property type="match status" value="1"/>
</dbReference>
<feature type="domain" description="Histone deacetylase" evidence="2">
    <location>
        <begin position="20"/>
        <end position="303"/>
    </location>
</feature>
<dbReference type="EMBL" id="CP073347">
    <property type="protein sequence ID" value="UTW10199.1"/>
    <property type="molecule type" value="Genomic_DNA"/>
</dbReference>
<dbReference type="CDD" id="cd11599">
    <property type="entry name" value="HDAC_classII_2"/>
    <property type="match status" value="1"/>
</dbReference>
<dbReference type="InterPro" id="IPR023801">
    <property type="entry name" value="His_deacetylse_dom"/>
</dbReference>
<dbReference type="Pfam" id="PF00850">
    <property type="entry name" value="Hist_deacetyl"/>
    <property type="match status" value="1"/>
</dbReference>
<dbReference type="InterPro" id="IPR037138">
    <property type="entry name" value="His_deacetylse_dom_sf"/>
</dbReference>
<sequence>MTTAFISHADCNLHNMGSEHPESPLRLQAIRKVLERTGLMQELQQYTAIPASAQQIALAHSHQHSARLEEQQPEKGIVYCDDDTALCPDSLRAASLAAGSAIQAADLVLGGSNKNAFCAIRPPGHHAEHSLAMGFCFYNNVAIGALHALQQPSVQRVAIVDFDVHHGNGTVDIFRDRPEVLVCSTFQYPYYPERYQDIERDNILNCPLPAYSKPALFRHALEDRWLPALQAHKPDIIFISAGFDAHLEDPMADLELTEEDYRWATQLLSDVARQCCGGRIVSVLEGGYNPVALGFSVQAHLEVLAGY</sequence>
<accession>A0ABY5HE08</accession>
<dbReference type="PANTHER" id="PTHR10625">
    <property type="entry name" value="HISTONE DEACETYLASE HDAC1-RELATED"/>
    <property type="match status" value="1"/>
</dbReference>
<dbReference type="Proteomes" id="UP001058461">
    <property type="component" value="Chromosome"/>
</dbReference>
<dbReference type="SUPFAM" id="SSF52768">
    <property type="entry name" value="Arginase/deacetylase"/>
    <property type="match status" value="1"/>
</dbReference>
<dbReference type="InterPro" id="IPR023696">
    <property type="entry name" value="Ureohydrolase_dom_sf"/>
</dbReference>
<dbReference type="Gene3D" id="3.40.800.20">
    <property type="entry name" value="Histone deacetylase domain"/>
    <property type="match status" value="1"/>
</dbReference>
<evidence type="ECO:0000256" key="1">
    <source>
        <dbReference type="ARBA" id="ARBA00005947"/>
    </source>
</evidence>
<keyword evidence="4" id="KW-1185">Reference proteome</keyword>
<proteinExistence type="inferred from homology"/>
<evidence type="ECO:0000259" key="2">
    <source>
        <dbReference type="Pfam" id="PF00850"/>
    </source>
</evidence>
<evidence type="ECO:0000313" key="4">
    <source>
        <dbReference type="Proteomes" id="UP001058461"/>
    </source>
</evidence>
<dbReference type="InterPro" id="IPR000286">
    <property type="entry name" value="HDACs"/>
</dbReference>